<reference evidence="1 2" key="1">
    <citation type="submission" date="2020-08" db="EMBL/GenBank/DDBJ databases">
        <title>Croceimicrobium hydrocarbonivorans gen. nov., sp. nov., a novel marine bacterium isolated from a bacterial consortium that degrades polyethylene terephthalate.</title>
        <authorList>
            <person name="Liu R."/>
        </authorList>
    </citation>
    <scope>NUCLEOTIDE SEQUENCE [LARGE SCALE GENOMIC DNA]</scope>
    <source>
        <strain evidence="1 2">A20-9</strain>
    </source>
</reference>
<evidence type="ECO:0000313" key="1">
    <source>
        <dbReference type="EMBL" id="QNR25044.1"/>
    </source>
</evidence>
<protein>
    <submittedName>
        <fullName evidence="1">Lacal_2735 family protein</fullName>
    </submittedName>
</protein>
<proteinExistence type="predicted"/>
<gene>
    <name evidence="1" type="ORF">H4K34_04135</name>
</gene>
<evidence type="ECO:0000313" key="2">
    <source>
        <dbReference type="Proteomes" id="UP000516305"/>
    </source>
</evidence>
<dbReference type="AlphaFoldDB" id="A0A7H0VH46"/>
<dbReference type="EMBL" id="CP060139">
    <property type="protein sequence ID" value="QNR25044.1"/>
    <property type="molecule type" value="Genomic_DNA"/>
</dbReference>
<accession>A0A7H0VH46</accession>
<organism evidence="1 2">
    <name type="scientific">Croceimicrobium hydrocarbonivorans</name>
    <dbReference type="NCBI Taxonomy" id="2761580"/>
    <lineage>
        <taxon>Bacteria</taxon>
        <taxon>Pseudomonadati</taxon>
        <taxon>Bacteroidota</taxon>
        <taxon>Flavobacteriia</taxon>
        <taxon>Flavobacteriales</taxon>
        <taxon>Owenweeksiaceae</taxon>
        <taxon>Croceimicrobium</taxon>
    </lineage>
</organism>
<dbReference type="RefSeq" id="WP_210759569.1">
    <property type="nucleotide sequence ID" value="NZ_CP060139.1"/>
</dbReference>
<keyword evidence="2" id="KW-1185">Reference proteome</keyword>
<dbReference type="NCBIfam" id="NF033487">
    <property type="entry name" value="Lacal_2735_fam"/>
    <property type="match status" value="1"/>
</dbReference>
<sequence length="53" mass="6280">MFGIFKKKTEKEKLQEQYRKMLKESHRLSTINRAESDKLRAEAEALADRIEAL</sequence>
<dbReference type="Pfam" id="PF20027">
    <property type="entry name" value="DUF6435"/>
    <property type="match status" value="1"/>
</dbReference>
<dbReference type="Proteomes" id="UP000516305">
    <property type="component" value="Chromosome"/>
</dbReference>
<dbReference type="KEGG" id="chyd:H4K34_04135"/>
<name>A0A7H0VH46_9FLAO</name>
<dbReference type="InterPro" id="IPR045493">
    <property type="entry name" value="DUF6435"/>
</dbReference>